<keyword evidence="11" id="KW-0539">Nucleus</keyword>
<comment type="caution">
    <text evidence="16">The sequence shown here is derived from an EMBL/GenBank/DDBJ whole genome shotgun (WGS) entry which is preliminary data.</text>
</comment>
<dbReference type="GO" id="GO:0008270">
    <property type="term" value="F:zinc ion binding"/>
    <property type="evidence" value="ECO:0007669"/>
    <property type="project" value="UniProtKB-KW"/>
</dbReference>
<evidence type="ECO:0000313" key="16">
    <source>
        <dbReference type="EMBL" id="RXM97831.1"/>
    </source>
</evidence>
<feature type="region of interest" description="Disordered" evidence="14">
    <location>
        <begin position="303"/>
        <end position="324"/>
    </location>
</feature>
<accession>A0A662YPU0</accession>
<dbReference type="UniPathway" id="UPA00143"/>
<evidence type="ECO:0000256" key="5">
    <source>
        <dbReference type="ARBA" id="ARBA00022618"/>
    </source>
</evidence>
<evidence type="ECO:0000313" key="17">
    <source>
        <dbReference type="Proteomes" id="UP000289886"/>
    </source>
</evidence>
<dbReference type="GO" id="GO:0005737">
    <property type="term" value="C:cytoplasm"/>
    <property type="evidence" value="ECO:0007669"/>
    <property type="project" value="UniProtKB-SubCell"/>
</dbReference>
<feature type="region of interest" description="Disordered" evidence="14">
    <location>
        <begin position="1"/>
        <end position="39"/>
    </location>
</feature>
<evidence type="ECO:0000256" key="12">
    <source>
        <dbReference type="ARBA" id="ARBA00023306"/>
    </source>
</evidence>
<keyword evidence="6" id="KW-0479">Metal-binding</keyword>
<feature type="compositionally biased region" description="Polar residues" evidence="14">
    <location>
        <begin position="1"/>
        <end position="15"/>
    </location>
</feature>
<dbReference type="InterPro" id="IPR047147">
    <property type="entry name" value="FBX5_43"/>
</dbReference>
<evidence type="ECO:0000256" key="1">
    <source>
        <dbReference type="ARBA" id="ARBA00004123"/>
    </source>
</evidence>
<keyword evidence="5" id="KW-0132">Cell division</keyword>
<evidence type="ECO:0000256" key="11">
    <source>
        <dbReference type="ARBA" id="ARBA00023242"/>
    </source>
</evidence>
<evidence type="ECO:0000256" key="8">
    <source>
        <dbReference type="ARBA" id="ARBA00022776"/>
    </source>
</evidence>
<keyword evidence="8" id="KW-0498">Mitosis</keyword>
<sequence length="412" mass="45883">MKCQYTSQKKQSSPCVKQDEGYYNKEDSPASNQTSPFKDYADAYLQENKSMNTKIRSLDFTDEVEPIHNKENREDLSLSRFGDGGECGSDFTLSSSPQEDSGYLSFCSSQGCSSFDHVQLDSGIAADCSNPKVTVFHTPGRVRPIRELQNASPTDLKLLPALQFENAVCSALINCHKKTQKFDWTLIDKIAGDFSLQNIIGRKMGLEQVDILQELLQRDMKHLIAKLLRCLGDIDLINFARVSKTWQRIICEDKLATQMHTEAKARLMASSAKRRAEVTTRHNAVSRVVLSCIQGLASTPIQTPLGGTTQKKMNQSNRSPPSRHTEFQKAANKLKHQESLKKCGHCGSPAKFYPHLQRATCSRASCGSDFCTECHCDYHGLSNCVTGKIETYSKKSGPLPGSGKSKRNLKRL</sequence>
<evidence type="ECO:0000256" key="7">
    <source>
        <dbReference type="ARBA" id="ARBA00022771"/>
    </source>
</evidence>
<dbReference type="GO" id="GO:0007088">
    <property type="term" value="P:regulation of mitotic nuclear division"/>
    <property type="evidence" value="ECO:0007669"/>
    <property type="project" value="InterPro"/>
</dbReference>
<feature type="domain" description="ZBR-type" evidence="15">
    <location>
        <begin position="339"/>
        <end position="387"/>
    </location>
</feature>
<dbReference type="Proteomes" id="UP000289886">
    <property type="component" value="Unassembled WGS sequence"/>
</dbReference>
<keyword evidence="17" id="KW-1185">Reference proteome</keyword>
<keyword evidence="4" id="KW-0963">Cytoplasm</keyword>
<dbReference type="GO" id="GO:0045835">
    <property type="term" value="P:negative regulation of meiotic nuclear division"/>
    <property type="evidence" value="ECO:0007669"/>
    <property type="project" value="InterPro"/>
</dbReference>
<evidence type="ECO:0000256" key="6">
    <source>
        <dbReference type="ARBA" id="ARBA00022723"/>
    </source>
</evidence>
<evidence type="ECO:0000256" key="14">
    <source>
        <dbReference type="SAM" id="MobiDB-lite"/>
    </source>
</evidence>
<dbReference type="InterPro" id="IPR001810">
    <property type="entry name" value="F-box_dom"/>
</dbReference>
<protein>
    <submittedName>
        <fullName evidence="16">F-box only protein 5</fullName>
    </submittedName>
</protein>
<evidence type="ECO:0000256" key="4">
    <source>
        <dbReference type="ARBA" id="ARBA00022490"/>
    </source>
</evidence>
<reference evidence="16 17" key="1">
    <citation type="submission" date="2019-01" db="EMBL/GenBank/DDBJ databases">
        <title>Draft Genome and Complete Hox-Cluster Characterization of the Sterlet Sturgeon (Acipenser ruthenus).</title>
        <authorList>
            <person name="Wei Q."/>
        </authorList>
    </citation>
    <scope>NUCLEOTIDE SEQUENCE [LARGE SCALE GENOMIC DNA]</scope>
    <source>
        <strain evidence="16">WHYD16114868_AA</strain>
        <tissue evidence="16">Blood</tissue>
    </source>
</reference>
<feature type="compositionally biased region" description="Basic and acidic residues" evidence="14">
    <location>
        <begin position="17"/>
        <end position="28"/>
    </location>
</feature>
<dbReference type="InterPro" id="IPR044064">
    <property type="entry name" value="ZF_ZBR"/>
</dbReference>
<keyword evidence="12" id="KW-0131">Cell cycle</keyword>
<dbReference type="GO" id="GO:0005634">
    <property type="term" value="C:nucleus"/>
    <property type="evidence" value="ECO:0007669"/>
    <property type="project" value="UniProtKB-SubCell"/>
</dbReference>
<dbReference type="PANTHER" id="PTHR15493">
    <property type="entry name" value="F-BOX ONLY PROTEIN 5 AND 43"/>
    <property type="match status" value="1"/>
</dbReference>
<keyword evidence="7 13" id="KW-0863">Zinc-finger</keyword>
<feature type="compositionally biased region" description="Polar residues" evidence="14">
    <location>
        <begin position="303"/>
        <end position="322"/>
    </location>
</feature>
<dbReference type="GO" id="GO:0051301">
    <property type="term" value="P:cell division"/>
    <property type="evidence" value="ECO:0007669"/>
    <property type="project" value="UniProtKB-KW"/>
</dbReference>
<organism evidence="16 17">
    <name type="scientific">Acipenser ruthenus</name>
    <name type="common">Sterlet sturgeon</name>
    <dbReference type="NCBI Taxonomy" id="7906"/>
    <lineage>
        <taxon>Eukaryota</taxon>
        <taxon>Metazoa</taxon>
        <taxon>Chordata</taxon>
        <taxon>Craniata</taxon>
        <taxon>Vertebrata</taxon>
        <taxon>Euteleostomi</taxon>
        <taxon>Actinopterygii</taxon>
        <taxon>Chondrostei</taxon>
        <taxon>Acipenseriformes</taxon>
        <taxon>Acipenseridae</taxon>
        <taxon>Acipenser</taxon>
    </lineage>
</organism>
<evidence type="ECO:0000256" key="13">
    <source>
        <dbReference type="PROSITE-ProRule" id="PRU01220"/>
    </source>
</evidence>
<keyword evidence="10" id="KW-0862">Zinc</keyword>
<evidence type="ECO:0000256" key="10">
    <source>
        <dbReference type="ARBA" id="ARBA00022833"/>
    </source>
</evidence>
<dbReference type="PANTHER" id="PTHR15493:SF8">
    <property type="entry name" value="F-BOX ONLY PROTEIN 5"/>
    <property type="match status" value="1"/>
</dbReference>
<evidence type="ECO:0000259" key="15">
    <source>
        <dbReference type="PROSITE" id="PS51872"/>
    </source>
</evidence>
<evidence type="ECO:0000256" key="2">
    <source>
        <dbReference type="ARBA" id="ARBA00004496"/>
    </source>
</evidence>
<dbReference type="GO" id="GO:0016567">
    <property type="term" value="P:protein ubiquitination"/>
    <property type="evidence" value="ECO:0007669"/>
    <property type="project" value="UniProtKB-UniPathway"/>
</dbReference>
<dbReference type="AlphaFoldDB" id="A0A662YPU0"/>
<evidence type="ECO:0000256" key="9">
    <source>
        <dbReference type="ARBA" id="ARBA00022786"/>
    </source>
</evidence>
<comment type="subcellular location">
    <subcellularLocation>
        <location evidence="2">Cytoplasm</location>
    </subcellularLocation>
    <subcellularLocation>
        <location evidence="1">Nucleus</location>
    </subcellularLocation>
</comment>
<comment type="pathway">
    <text evidence="3">Protein modification; protein ubiquitination.</text>
</comment>
<gene>
    <name evidence="16" type="ORF">EOD39_13938</name>
</gene>
<dbReference type="Gene3D" id="2.20.25.20">
    <property type="match status" value="1"/>
</dbReference>
<dbReference type="PROSITE" id="PS51872">
    <property type="entry name" value="ZF_ZBR"/>
    <property type="match status" value="1"/>
</dbReference>
<dbReference type="Pfam" id="PF00646">
    <property type="entry name" value="F-box"/>
    <property type="match status" value="1"/>
</dbReference>
<proteinExistence type="predicted"/>
<name>A0A662YPU0_ACIRT</name>
<evidence type="ECO:0000256" key="3">
    <source>
        <dbReference type="ARBA" id="ARBA00004906"/>
    </source>
</evidence>
<dbReference type="EMBL" id="SCEB01000922">
    <property type="protein sequence ID" value="RXM97831.1"/>
    <property type="molecule type" value="Genomic_DNA"/>
</dbReference>
<keyword evidence="9" id="KW-0833">Ubl conjugation pathway</keyword>